<proteinExistence type="predicted"/>
<sequence>MVLAISVRVRAPASAAVMRCKRRSRSTTRSWRSEADSETDPAEVGCPSKDCMEAPGADERSAGRTASTPLRSAPRMKKDLRRRPRRRRRRGPPGTPASLGSARFGDAKSAREDFSTASPPHERKADTSDARAR</sequence>
<feature type="region of interest" description="Disordered" evidence="1">
    <location>
        <begin position="18"/>
        <end position="133"/>
    </location>
</feature>
<feature type="compositionally biased region" description="Basic and acidic residues" evidence="1">
    <location>
        <begin position="105"/>
        <end position="133"/>
    </location>
</feature>
<accession>A0A150TY26</accession>
<evidence type="ECO:0000313" key="2">
    <source>
        <dbReference type="EMBL" id="KYG09615.1"/>
    </source>
</evidence>
<dbReference type="Proteomes" id="UP000075502">
    <property type="component" value="Unassembled WGS sequence"/>
</dbReference>
<dbReference type="AlphaFoldDB" id="A0A150TY26"/>
<evidence type="ECO:0000256" key="1">
    <source>
        <dbReference type="SAM" id="MobiDB-lite"/>
    </source>
</evidence>
<protein>
    <submittedName>
        <fullName evidence="2">Uncharacterized protein</fullName>
    </submittedName>
</protein>
<reference evidence="2 3" key="1">
    <citation type="submission" date="2014-02" db="EMBL/GenBank/DDBJ databases">
        <title>The small core and large imbalanced accessory genome model reveals a collaborative survival strategy of Sorangium cellulosum strains in nature.</title>
        <authorList>
            <person name="Han K."/>
            <person name="Peng R."/>
            <person name="Blom J."/>
            <person name="Li Y.-Z."/>
        </authorList>
    </citation>
    <scope>NUCLEOTIDE SEQUENCE [LARGE SCALE GENOMIC DNA]</scope>
    <source>
        <strain evidence="2 3">So0007-03</strain>
    </source>
</reference>
<dbReference type="EMBL" id="JEME01000613">
    <property type="protein sequence ID" value="KYG09615.1"/>
    <property type="molecule type" value="Genomic_DNA"/>
</dbReference>
<evidence type="ECO:0000313" key="3">
    <source>
        <dbReference type="Proteomes" id="UP000075502"/>
    </source>
</evidence>
<organism evidence="2 3">
    <name type="scientific">Sorangium cellulosum</name>
    <name type="common">Polyangium cellulosum</name>
    <dbReference type="NCBI Taxonomy" id="56"/>
    <lineage>
        <taxon>Bacteria</taxon>
        <taxon>Pseudomonadati</taxon>
        <taxon>Myxococcota</taxon>
        <taxon>Polyangia</taxon>
        <taxon>Polyangiales</taxon>
        <taxon>Polyangiaceae</taxon>
        <taxon>Sorangium</taxon>
    </lineage>
</organism>
<comment type="caution">
    <text evidence="2">The sequence shown here is derived from an EMBL/GenBank/DDBJ whole genome shotgun (WGS) entry which is preliminary data.</text>
</comment>
<feature type="compositionally biased region" description="Basic residues" evidence="1">
    <location>
        <begin position="74"/>
        <end position="91"/>
    </location>
</feature>
<gene>
    <name evidence="2" type="ORF">BE21_01495</name>
</gene>
<name>A0A150TY26_SORCE</name>